<dbReference type="Gene3D" id="3.40.50.720">
    <property type="entry name" value="NAD(P)-binding Rossmann-like Domain"/>
    <property type="match status" value="1"/>
</dbReference>
<dbReference type="GO" id="GO:0016491">
    <property type="term" value="F:oxidoreductase activity"/>
    <property type="evidence" value="ECO:0007669"/>
    <property type="project" value="InterPro"/>
</dbReference>
<dbReference type="PANTHER" id="PTHR43677">
    <property type="entry name" value="SHORT-CHAIN DEHYDROGENASE/REDUCTASE"/>
    <property type="match status" value="1"/>
</dbReference>
<dbReference type="InterPro" id="IPR051397">
    <property type="entry name" value="Zn-ADH-like_protein"/>
</dbReference>
<proteinExistence type="predicted"/>
<dbReference type="PANTHER" id="PTHR43677:SF4">
    <property type="entry name" value="QUINONE OXIDOREDUCTASE-LIKE PROTEIN 2"/>
    <property type="match status" value="1"/>
</dbReference>
<gene>
    <name evidence="3" type="ORF">SAMN05216259_103161</name>
</gene>
<dbReference type="RefSeq" id="WP_093783431.1">
    <property type="nucleotide sequence ID" value="NZ_FNIE01000003.1"/>
</dbReference>
<dbReference type="STRING" id="310781.SAMN05216259_103161"/>
<dbReference type="Proteomes" id="UP000199341">
    <property type="component" value="Unassembled WGS sequence"/>
</dbReference>
<dbReference type="AlphaFoldDB" id="A0A1G9ZHF2"/>
<dbReference type="InterPro" id="IPR036291">
    <property type="entry name" value="NAD(P)-bd_dom_sf"/>
</dbReference>
<organism evidence="3 4">
    <name type="scientific">Actinacidiphila guanduensis</name>
    <dbReference type="NCBI Taxonomy" id="310781"/>
    <lineage>
        <taxon>Bacteria</taxon>
        <taxon>Bacillati</taxon>
        <taxon>Actinomycetota</taxon>
        <taxon>Actinomycetes</taxon>
        <taxon>Kitasatosporales</taxon>
        <taxon>Streptomycetaceae</taxon>
        <taxon>Actinacidiphila</taxon>
    </lineage>
</organism>
<dbReference type="InterPro" id="IPR011032">
    <property type="entry name" value="GroES-like_sf"/>
</dbReference>
<name>A0A1G9ZHF2_9ACTN</name>
<dbReference type="InterPro" id="IPR013154">
    <property type="entry name" value="ADH-like_N"/>
</dbReference>
<dbReference type="InterPro" id="IPR013149">
    <property type="entry name" value="ADH-like_C"/>
</dbReference>
<dbReference type="InterPro" id="IPR020843">
    <property type="entry name" value="ER"/>
</dbReference>
<dbReference type="EMBL" id="FNIE01000003">
    <property type="protein sequence ID" value="SDN20684.1"/>
    <property type="molecule type" value="Genomic_DNA"/>
</dbReference>
<dbReference type="Pfam" id="PF08240">
    <property type="entry name" value="ADH_N"/>
    <property type="match status" value="1"/>
</dbReference>
<dbReference type="SUPFAM" id="SSF50129">
    <property type="entry name" value="GroES-like"/>
    <property type="match status" value="1"/>
</dbReference>
<accession>A0A1G9ZHF2</accession>
<dbReference type="SUPFAM" id="SSF51735">
    <property type="entry name" value="NAD(P)-binding Rossmann-fold domains"/>
    <property type="match status" value="1"/>
</dbReference>
<reference evidence="3 4" key="1">
    <citation type="submission" date="2016-10" db="EMBL/GenBank/DDBJ databases">
        <authorList>
            <person name="de Groot N.N."/>
        </authorList>
    </citation>
    <scope>NUCLEOTIDE SEQUENCE [LARGE SCALE GENOMIC DNA]</scope>
    <source>
        <strain evidence="3 4">CGMCC 4.2022</strain>
    </source>
</reference>
<evidence type="ECO:0000313" key="3">
    <source>
        <dbReference type="EMBL" id="SDN20684.1"/>
    </source>
</evidence>
<keyword evidence="4" id="KW-1185">Reference proteome</keyword>
<feature type="domain" description="Enoyl reductase (ER)" evidence="2">
    <location>
        <begin position="6"/>
        <end position="300"/>
    </location>
</feature>
<dbReference type="Pfam" id="PF00107">
    <property type="entry name" value="ADH_zinc_N"/>
    <property type="match status" value="1"/>
</dbReference>
<evidence type="ECO:0000259" key="2">
    <source>
        <dbReference type="SMART" id="SM00829"/>
    </source>
</evidence>
<evidence type="ECO:0000313" key="4">
    <source>
        <dbReference type="Proteomes" id="UP000199341"/>
    </source>
</evidence>
<feature type="compositionally biased region" description="Polar residues" evidence="1">
    <location>
        <begin position="1"/>
        <end position="10"/>
    </location>
</feature>
<dbReference type="OrthoDB" id="3813297at2"/>
<feature type="region of interest" description="Disordered" evidence="1">
    <location>
        <begin position="1"/>
        <end position="21"/>
    </location>
</feature>
<evidence type="ECO:0000256" key="1">
    <source>
        <dbReference type="SAM" id="MobiDB-lite"/>
    </source>
</evidence>
<dbReference type="SMART" id="SM00829">
    <property type="entry name" value="PKS_ER"/>
    <property type="match status" value="1"/>
</dbReference>
<sequence length="303" mass="30899">MKTVLSTPQGTVLRDVDEPGPRSADQALVAVRAFSVNRGELALLAARTADWRPGQDIAGVVTEAAADGSGPAPGTRVVAQVEQGGWAEFVPVPTDRLTVLPDEVGVEQAAALPLAGLTALRTLRLLPGGLLGRRVLITGASGGVGRFQTEPAALGGADVTAVADARHGKALLALGATTVVPSAWDAAPGQDLVTESVGGDSLAAALKKIAPGGTIAVIGTSSGEKTPIDVYDFIGHEGARLVSYLSYAHPGPPAPDLALLVGLVATGRLHPTLARTCDWTHLPEVLTALRDRRLSGKAVLTIS</sequence>
<protein>
    <submittedName>
        <fullName evidence="3">NADPH:quinone reductase</fullName>
    </submittedName>
</protein>
<dbReference type="Gene3D" id="3.90.180.10">
    <property type="entry name" value="Medium-chain alcohol dehydrogenases, catalytic domain"/>
    <property type="match status" value="1"/>
</dbReference>